<evidence type="ECO:0000313" key="1">
    <source>
        <dbReference type="EMBL" id="KAK2108204.1"/>
    </source>
</evidence>
<reference evidence="1 2" key="1">
    <citation type="submission" date="2023-05" db="EMBL/GenBank/DDBJ databases">
        <title>B98-5 Cell Line De Novo Hybrid Assembly: An Optical Mapping Approach.</title>
        <authorList>
            <person name="Kananen K."/>
            <person name="Auerbach J.A."/>
            <person name="Kautto E."/>
            <person name="Blachly J.S."/>
        </authorList>
    </citation>
    <scope>NUCLEOTIDE SEQUENCE [LARGE SCALE GENOMIC DNA]</scope>
    <source>
        <strain evidence="1">B95-8</strain>
        <tissue evidence="1">Cell line</tissue>
    </source>
</reference>
<keyword evidence="2" id="KW-1185">Reference proteome</keyword>
<dbReference type="Proteomes" id="UP001266305">
    <property type="component" value="Unassembled WGS sequence"/>
</dbReference>
<accession>A0ABQ9VH31</accession>
<organism evidence="1 2">
    <name type="scientific">Saguinus oedipus</name>
    <name type="common">Cotton-top tamarin</name>
    <name type="synonym">Oedipomidas oedipus</name>
    <dbReference type="NCBI Taxonomy" id="9490"/>
    <lineage>
        <taxon>Eukaryota</taxon>
        <taxon>Metazoa</taxon>
        <taxon>Chordata</taxon>
        <taxon>Craniata</taxon>
        <taxon>Vertebrata</taxon>
        <taxon>Euteleostomi</taxon>
        <taxon>Mammalia</taxon>
        <taxon>Eutheria</taxon>
        <taxon>Euarchontoglires</taxon>
        <taxon>Primates</taxon>
        <taxon>Haplorrhini</taxon>
        <taxon>Platyrrhini</taxon>
        <taxon>Cebidae</taxon>
        <taxon>Callitrichinae</taxon>
        <taxon>Saguinus</taxon>
    </lineage>
</organism>
<sequence>MILVELCTLLPATRIPLRPESLRPHCEPGRAEQASTCHLGSLWVPGHCSLTMILVELCMLLPATRIPLCPESLRPHCEPGRAVNTSVCYSGFLWDSNYHMQPHHELVSAPPVVSRPQPRQGICRQEQEFCPNQMQQARLHPSFLHGPASEGTRPVEHVTLTQLTRVTEDEQWGEVDSISDFVTSPLPIALGEHLQ</sequence>
<comment type="caution">
    <text evidence="1">The sequence shown here is derived from an EMBL/GenBank/DDBJ whole genome shotgun (WGS) entry which is preliminary data.</text>
</comment>
<name>A0ABQ9VH31_SAGOE</name>
<dbReference type="EMBL" id="JASSZA010000006">
    <property type="protein sequence ID" value="KAK2108204.1"/>
    <property type="molecule type" value="Genomic_DNA"/>
</dbReference>
<gene>
    <name evidence="1" type="ORF">P7K49_013369</name>
</gene>
<protein>
    <submittedName>
        <fullName evidence="1">Uncharacterized protein</fullName>
    </submittedName>
</protein>
<evidence type="ECO:0000313" key="2">
    <source>
        <dbReference type="Proteomes" id="UP001266305"/>
    </source>
</evidence>
<proteinExistence type="predicted"/>